<accession>A0A1I7Y697</accession>
<dbReference type="PROSITE" id="PS51843">
    <property type="entry name" value="NR_LBD"/>
    <property type="match status" value="1"/>
</dbReference>
<evidence type="ECO:0000313" key="6">
    <source>
        <dbReference type="WBParaSite" id="L893_g13049.t1"/>
    </source>
</evidence>
<organism evidence="5 6">
    <name type="scientific">Steinernema glaseri</name>
    <dbReference type="NCBI Taxonomy" id="37863"/>
    <lineage>
        <taxon>Eukaryota</taxon>
        <taxon>Metazoa</taxon>
        <taxon>Ecdysozoa</taxon>
        <taxon>Nematoda</taxon>
        <taxon>Chromadorea</taxon>
        <taxon>Rhabditida</taxon>
        <taxon>Tylenchina</taxon>
        <taxon>Panagrolaimomorpha</taxon>
        <taxon>Strongyloidoidea</taxon>
        <taxon>Steinernematidae</taxon>
        <taxon>Steinernema</taxon>
    </lineage>
</organism>
<name>A0A1I7Y697_9BILA</name>
<dbReference type="SUPFAM" id="SSF48508">
    <property type="entry name" value="Nuclear receptor ligand-binding domain"/>
    <property type="match status" value="1"/>
</dbReference>
<sequence>MVYLLAIALFNTRANERISKNTKLMSEKMLEEISDELHNYYVNEMRIENYASRLAKIVKLEMESTDVRRQFKDVRKMIEVFDIFSVFSTTDSSVSPFCFDL</sequence>
<protein>
    <submittedName>
        <fullName evidence="6">NR LBD domain-containing protein</fullName>
    </submittedName>
</protein>
<keyword evidence="1" id="KW-0805">Transcription regulation</keyword>
<dbReference type="WBParaSite" id="L893_g13049.t1">
    <property type="protein sequence ID" value="L893_g13049.t1"/>
    <property type="gene ID" value="L893_g13049"/>
</dbReference>
<evidence type="ECO:0000256" key="3">
    <source>
        <dbReference type="ARBA" id="ARBA00023170"/>
    </source>
</evidence>
<dbReference type="Pfam" id="PF00104">
    <property type="entry name" value="Hormone_recep"/>
    <property type="match status" value="1"/>
</dbReference>
<dbReference type="Proteomes" id="UP000095287">
    <property type="component" value="Unplaced"/>
</dbReference>
<dbReference type="AlphaFoldDB" id="A0A1I7Y697"/>
<evidence type="ECO:0000313" key="5">
    <source>
        <dbReference type="Proteomes" id="UP000095287"/>
    </source>
</evidence>
<keyword evidence="5" id="KW-1185">Reference proteome</keyword>
<dbReference type="InterPro" id="IPR035500">
    <property type="entry name" value="NHR-like_dom_sf"/>
</dbReference>
<proteinExistence type="predicted"/>
<keyword evidence="3" id="KW-0675">Receptor</keyword>
<evidence type="ECO:0000256" key="2">
    <source>
        <dbReference type="ARBA" id="ARBA00023163"/>
    </source>
</evidence>
<feature type="domain" description="NR LBD" evidence="4">
    <location>
        <begin position="1"/>
        <end position="100"/>
    </location>
</feature>
<reference evidence="6" key="1">
    <citation type="submission" date="2016-11" db="UniProtKB">
        <authorList>
            <consortium name="WormBaseParasite"/>
        </authorList>
    </citation>
    <scope>IDENTIFICATION</scope>
</reference>
<dbReference type="InterPro" id="IPR051152">
    <property type="entry name" value="C.elegans_Orphan_NR"/>
</dbReference>
<dbReference type="PANTHER" id="PTHR45680">
    <property type="entry name" value="NUCLEAR HORMONE RECEPTOR FAMILY"/>
    <property type="match status" value="1"/>
</dbReference>
<keyword evidence="2" id="KW-0804">Transcription</keyword>
<dbReference type="InterPro" id="IPR000536">
    <property type="entry name" value="Nucl_hrmn_rcpt_lig-bd"/>
</dbReference>
<evidence type="ECO:0000259" key="4">
    <source>
        <dbReference type="PROSITE" id="PS51843"/>
    </source>
</evidence>
<evidence type="ECO:0000256" key="1">
    <source>
        <dbReference type="ARBA" id="ARBA00023015"/>
    </source>
</evidence>
<dbReference type="PANTHER" id="PTHR45680:SF29">
    <property type="entry name" value="NUCLEAR HORMONE RECEPTOR FAMILY"/>
    <property type="match status" value="1"/>
</dbReference>